<feature type="coiled-coil region" evidence="1">
    <location>
        <begin position="68"/>
        <end position="95"/>
    </location>
</feature>
<proteinExistence type="predicted"/>
<comment type="caution">
    <text evidence="2">The sequence shown here is derived from an EMBL/GenBank/DDBJ whole genome shotgun (WGS) entry which is preliminary data.</text>
</comment>
<dbReference type="InterPro" id="IPR009061">
    <property type="entry name" value="DNA-bd_dom_put_sf"/>
</dbReference>
<reference evidence="2 3" key="1">
    <citation type="submission" date="2024-06" db="EMBL/GenBank/DDBJ databases">
        <title>The Natural Products Discovery Center: Release of the First 8490 Sequenced Strains for Exploring Actinobacteria Biosynthetic Diversity.</title>
        <authorList>
            <person name="Kalkreuter E."/>
            <person name="Kautsar S.A."/>
            <person name="Yang D."/>
            <person name="Bader C.D."/>
            <person name="Teijaro C.N."/>
            <person name="Fluegel L."/>
            <person name="Davis C.M."/>
            <person name="Simpson J.R."/>
            <person name="Lauterbach L."/>
            <person name="Steele A.D."/>
            <person name="Gui C."/>
            <person name="Meng S."/>
            <person name="Li G."/>
            <person name="Viehrig K."/>
            <person name="Ye F."/>
            <person name="Su P."/>
            <person name="Kiefer A.F."/>
            <person name="Nichols A."/>
            <person name="Cepeda A.J."/>
            <person name="Yan W."/>
            <person name="Fan B."/>
            <person name="Jiang Y."/>
            <person name="Adhikari A."/>
            <person name="Zheng C.-J."/>
            <person name="Schuster L."/>
            <person name="Cowan T.M."/>
            <person name="Smanski M.J."/>
            <person name="Chevrette M.G."/>
            <person name="De Carvalho L.P.S."/>
            <person name="Shen B."/>
        </authorList>
    </citation>
    <scope>NUCLEOTIDE SEQUENCE [LARGE SCALE GENOMIC DNA]</scope>
    <source>
        <strain evidence="2 3">NPDC000634</strain>
    </source>
</reference>
<keyword evidence="1" id="KW-0175">Coiled coil</keyword>
<protein>
    <submittedName>
        <fullName evidence="2">Uncharacterized protein</fullName>
    </submittedName>
</protein>
<dbReference type="RefSeq" id="WP_107419914.1">
    <property type="nucleotide sequence ID" value="NZ_MUBM01000320.1"/>
</dbReference>
<name>A0ABV1W1P4_9ACTN</name>
<dbReference type="Gene3D" id="1.10.10.10">
    <property type="entry name" value="Winged helix-like DNA-binding domain superfamily/Winged helix DNA-binding domain"/>
    <property type="match status" value="1"/>
</dbReference>
<keyword evidence="3" id="KW-1185">Reference proteome</keyword>
<dbReference type="Proteomes" id="UP001458415">
    <property type="component" value="Unassembled WGS sequence"/>
</dbReference>
<dbReference type="InterPro" id="IPR036390">
    <property type="entry name" value="WH_DNA-bd_sf"/>
</dbReference>
<organism evidence="2 3">
    <name type="scientific">Streptomyces carpinensis</name>
    <dbReference type="NCBI Taxonomy" id="66369"/>
    <lineage>
        <taxon>Bacteria</taxon>
        <taxon>Bacillati</taxon>
        <taxon>Actinomycetota</taxon>
        <taxon>Actinomycetes</taxon>
        <taxon>Kitasatosporales</taxon>
        <taxon>Streptomycetaceae</taxon>
        <taxon>Streptomyces</taxon>
    </lineage>
</organism>
<sequence>MVALIDALEPKGIVARKPGPNDLRRNAIELTEPGLALYWEADAECVAAEDLRGFVAILRAEGSAQDRVAFLREHRAALEQRVAALLRAMEVLDEKIAYYS</sequence>
<evidence type="ECO:0000313" key="3">
    <source>
        <dbReference type="Proteomes" id="UP001458415"/>
    </source>
</evidence>
<dbReference type="EMBL" id="JBEPCU010000196">
    <property type="protein sequence ID" value="MER6978117.1"/>
    <property type="molecule type" value="Genomic_DNA"/>
</dbReference>
<dbReference type="SUPFAM" id="SSF46955">
    <property type="entry name" value="Putative DNA-binding domain"/>
    <property type="match status" value="1"/>
</dbReference>
<evidence type="ECO:0000256" key="1">
    <source>
        <dbReference type="SAM" id="Coils"/>
    </source>
</evidence>
<dbReference type="SUPFAM" id="SSF46785">
    <property type="entry name" value="Winged helix' DNA-binding domain"/>
    <property type="match status" value="1"/>
</dbReference>
<accession>A0ABV1W1P4</accession>
<dbReference type="InterPro" id="IPR036388">
    <property type="entry name" value="WH-like_DNA-bd_sf"/>
</dbReference>
<evidence type="ECO:0000313" key="2">
    <source>
        <dbReference type="EMBL" id="MER6978117.1"/>
    </source>
</evidence>
<gene>
    <name evidence="2" type="ORF">ABT317_14155</name>
</gene>